<accession>A0AAW1PPM2</accession>
<feature type="transmembrane region" description="Helical" evidence="1">
    <location>
        <begin position="87"/>
        <end position="107"/>
    </location>
</feature>
<feature type="transmembrane region" description="Helical" evidence="1">
    <location>
        <begin position="48"/>
        <end position="75"/>
    </location>
</feature>
<evidence type="ECO:0000313" key="2">
    <source>
        <dbReference type="EMBL" id="KAK9810038.1"/>
    </source>
</evidence>
<evidence type="ECO:0000256" key="1">
    <source>
        <dbReference type="SAM" id="Phobius"/>
    </source>
</evidence>
<evidence type="ECO:0008006" key="4">
    <source>
        <dbReference type="Google" id="ProtNLM"/>
    </source>
</evidence>
<feature type="transmembrane region" description="Helical" evidence="1">
    <location>
        <begin position="275"/>
        <end position="295"/>
    </location>
</feature>
<comment type="caution">
    <text evidence="2">The sequence shown here is derived from an EMBL/GenBank/DDBJ whole genome shotgun (WGS) entry which is preliminary data.</text>
</comment>
<organism evidence="2 3">
    <name type="scientific">[Myrmecia] bisecta</name>
    <dbReference type="NCBI Taxonomy" id="41462"/>
    <lineage>
        <taxon>Eukaryota</taxon>
        <taxon>Viridiplantae</taxon>
        <taxon>Chlorophyta</taxon>
        <taxon>core chlorophytes</taxon>
        <taxon>Trebouxiophyceae</taxon>
        <taxon>Trebouxiales</taxon>
        <taxon>Trebouxiaceae</taxon>
        <taxon>Myrmecia</taxon>
    </lineage>
</organism>
<gene>
    <name evidence="2" type="ORF">WJX72_003856</name>
</gene>
<sequence length="401" mass="44138">MPAAPVTRSAPFSMHARGVQLLDINRLLDVPHQLKAAFRHLRDVSSALYTFLLIQTWLSIYSLVITIVSVSFYTYFKDGRVAAPQDWTLAAFVILLPLLGFVLWAFARRERALRDLAEVKSLLLHIHLAHRDWVPAGSVDAMHQLTVQQHLFGLIDALRTYFLPPRFYTRHYPLGGVKGKMMKIAQERAKAVRRITAAFKKLSSAGLAMQKGGLAAVQTARLHELNLQLQFAFERMATIKEYRTPQGIRSMARFYVVLFIPLFFGPYYAELSKSASFGFTLIFACLLDLAMVGLLNVSLALEDPFDNQGLDGVYVDEALFEAEQAIAMDEDAELSATGQSGEHAIRGMAAATPSGAVMMPSDGLQGSASPMNIKDGMAATPPTAEVVARTDDGSMRGPTSV</sequence>
<dbReference type="Proteomes" id="UP001489004">
    <property type="component" value="Unassembled WGS sequence"/>
</dbReference>
<reference evidence="2 3" key="1">
    <citation type="journal article" date="2024" name="Nat. Commun.">
        <title>Phylogenomics reveals the evolutionary origins of lichenization in chlorophyte algae.</title>
        <authorList>
            <person name="Puginier C."/>
            <person name="Libourel C."/>
            <person name="Otte J."/>
            <person name="Skaloud P."/>
            <person name="Haon M."/>
            <person name="Grisel S."/>
            <person name="Petersen M."/>
            <person name="Berrin J.G."/>
            <person name="Delaux P.M."/>
            <person name="Dal Grande F."/>
            <person name="Keller J."/>
        </authorList>
    </citation>
    <scope>NUCLEOTIDE SEQUENCE [LARGE SCALE GENOMIC DNA]</scope>
    <source>
        <strain evidence="2 3">SAG 2043</strain>
    </source>
</reference>
<keyword evidence="1" id="KW-1133">Transmembrane helix</keyword>
<proteinExistence type="predicted"/>
<keyword evidence="1" id="KW-0812">Transmembrane</keyword>
<name>A0AAW1PPM2_9CHLO</name>
<dbReference type="AlphaFoldDB" id="A0AAW1PPM2"/>
<dbReference type="PANTHER" id="PTHR36970:SF1">
    <property type="entry name" value="BESTROPHIN HOMOLOG"/>
    <property type="match status" value="1"/>
</dbReference>
<evidence type="ECO:0000313" key="3">
    <source>
        <dbReference type="Proteomes" id="UP001489004"/>
    </source>
</evidence>
<dbReference type="PANTHER" id="PTHR36970">
    <property type="entry name" value="UNNAMED PRODUCT"/>
    <property type="match status" value="1"/>
</dbReference>
<keyword evidence="1" id="KW-0472">Membrane</keyword>
<dbReference type="EMBL" id="JALJOR010000010">
    <property type="protein sequence ID" value="KAK9810038.1"/>
    <property type="molecule type" value="Genomic_DNA"/>
</dbReference>
<protein>
    <recommendedName>
        <fullName evidence="4">Gustatory receptor</fullName>
    </recommendedName>
</protein>
<feature type="transmembrane region" description="Helical" evidence="1">
    <location>
        <begin position="252"/>
        <end position="269"/>
    </location>
</feature>
<keyword evidence="3" id="KW-1185">Reference proteome</keyword>